<dbReference type="Pfam" id="PF11776">
    <property type="entry name" value="RcnB"/>
    <property type="match status" value="1"/>
</dbReference>
<dbReference type="Gene3D" id="3.10.450.160">
    <property type="entry name" value="inner membrane protein cigr"/>
    <property type="match status" value="1"/>
</dbReference>
<evidence type="ECO:0000313" key="3">
    <source>
        <dbReference type="Proteomes" id="UP000196240"/>
    </source>
</evidence>
<feature type="region of interest" description="Disordered" evidence="1">
    <location>
        <begin position="54"/>
        <end position="101"/>
    </location>
</feature>
<name>A0A1R7QFT0_ACIJO</name>
<sequence>MILQHFIHDPSNTSLYDASIRLRQPEVKLMHTFIKAAILSISTALIALPALAAPQEQHQQHHAAQSHGHAQQPPSNGHQQPTQATVKKAKRPSQDWKAGQKLPSAYHSNAYKVDHQKYKKLSKPGKNQQWVKVNGDYVLTDIRNHSIIKIIAG</sequence>
<feature type="compositionally biased region" description="Polar residues" evidence="1">
    <location>
        <begin position="75"/>
        <end position="85"/>
    </location>
</feature>
<gene>
    <name evidence="2" type="ORF">ACNJC6_02713</name>
</gene>
<evidence type="ECO:0000313" key="2">
    <source>
        <dbReference type="EMBL" id="SJX23057.1"/>
    </source>
</evidence>
<accession>A0A1R7QFT0</accession>
<evidence type="ECO:0000256" key="1">
    <source>
        <dbReference type="SAM" id="MobiDB-lite"/>
    </source>
</evidence>
<proteinExistence type="predicted"/>
<reference evidence="2 3" key="1">
    <citation type="submission" date="2017-02" db="EMBL/GenBank/DDBJ databases">
        <authorList>
            <person name="Peterson S.W."/>
        </authorList>
    </citation>
    <scope>NUCLEOTIDE SEQUENCE [LARGE SCALE GENOMIC DNA]</scope>
    <source>
        <strain evidence="2">C6</strain>
    </source>
</reference>
<dbReference type="EMBL" id="FUUY01000009">
    <property type="protein sequence ID" value="SJX23057.1"/>
    <property type="molecule type" value="Genomic_DNA"/>
</dbReference>
<feature type="compositionally biased region" description="Low complexity" evidence="1">
    <location>
        <begin position="54"/>
        <end position="74"/>
    </location>
</feature>
<dbReference type="AlphaFoldDB" id="A0A1R7QFT0"/>
<dbReference type="InterPro" id="IPR024572">
    <property type="entry name" value="RcnB"/>
</dbReference>
<evidence type="ECO:0008006" key="4">
    <source>
        <dbReference type="Google" id="ProtNLM"/>
    </source>
</evidence>
<dbReference type="Proteomes" id="UP000196240">
    <property type="component" value="Unassembled WGS sequence"/>
</dbReference>
<organism evidence="2 3">
    <name type="scientific">Acinetobacter johnsonii</name>
    <dbReference type="NCBI Taxonomy" id="40214"/>
    <lineage>
        <taxon>Bacteria</taxon>
        <taxon>Pseudomonadati</taxon>
        <taxon>Pseudomonadota</taxon>
        <taxon>Gammaproteobacteria</taxon>
        <taxon>Moraxellales</taxon>
        <taxon>Moraxellaceae</taxon>
        <taxon>Acinetobacter</taxon>
    </lineage>
</organism>
<protein>
    <recommendedName>
        <fullName evidence="4">RcnB family protein</fullName>
    </recommendedName>
</protein>